<dbReference type="GO" id="GO:0046872">
    <property type="term" value="F:metal ion binding"/>
    <property type="evidence" value="ECO:0007669"/>
    <property type="project" value="UniProtKB-KW"/>
</dbReference>
<keyword evidence="3" id="KW-0862">Zinc</keyword>
<name>A0A9P9IW26_9HYPO</name>
<organism evidence="5 6">
    <name type="scientific">Dactylonectria macrodidyma</name>
    <dbReference type="NCBI Taxonomy" id="307937"/>
    <lineage>
        <taxon>Eukaryota</taxon>
        <taxon>Fungi</taxon>
        <taxon>Dikarya</taxon>
        <taxon>Ascomycota</taxon>
        <taxon>Pezizomycotina</taxon>
        <taxon>Sordariomycetes</taxon>
        <taxon>Hypocreomycetidae</taxon>
        <taxon>Hypocreales</taxon>
        <taxon>Nectriaceae</taxon>
        <taxon>Dactylonectria</taxon>
    </lineage>
</organism>
<dbReference type="AlphaFoldDB" id="A0A9P9IW26"/>
<dbReference type="InterPro" id="IPR011057">
    <property type="entry name" value="Mss4-like_sf"/>
</dbReference>
<comment type="caution">
    <text evidence="5">The sequence shown here is derived from an EMBL/GenBank/DDBJ whole genome shotgun (WGS) entry which is preliminary data.</text>
</comment>
<dbReference type="InterPro" id="IPR006913">
    <property type="entry name" value="CENP-V/GFA"/>
</dbReference>
<dbReference type="GO" id="GO:0016846">
    <property type="term" value="F:carbon-sulfur lyase activity"/>
    <property type="evidence" value="ECO:0007669"/>
    <property type="project" value="InterPro"/>
</dbReference>
<feature type="non-terminal residue" evidence="5">
    <location>
        <position position="88"/>
    </location>
</feature>
<keyword evidence="2" id="KW-0479">Metal-binding</keyword>
<evidence type="ECO:0000256" key="2">
    <source>
        <dbReference type="ARBA" id="ARBA00022723"/>
    </source>
</evidence>
<dbReference type="Pfam" id="PF04828">
    <property type="entry name" value="GFA"/>
    <property type="match status" value="1"/>
</dbReference>
<feature type="domain" description="CENP-V/GFA" evidence="4">
    <location>
        <begin position="4"/>
        <end position="71"/>
    </location>
</feature>
<protein>
    <recommendedName>
        <fullName evidence="4">CENP-V/GFA domain-containing protein</fullName>
    </recommendedName>
</protein>
<dbReference type="Proteomes" id="UP000738349">
    <property type="component" value="Unassembled WGS sequence"/>
</dbReference>
<evidence type="ECO:0000259" key="4">
    <source>
        <dbReference type="Pfam" id="PF04828"/>
    </source>
</evidence>
<dbReference type="EMBL" id="JAGMUV010000012">
    <property type="protein sequence ID" value="KAH7137703.1"/>
    <property type="molecule type" value="Genomic_DNA"/>
</dbReference>
<proteinExistence type="inferred from homology"/>
<reference evidence="5" key="1">
    <citation type="journal article" date="2021" name="Nat. Commun.">
        <title>Genetic determinants of endophytism in the Arabidopsis root mycobiome.</title>
        <authorList>
            <person name="Mesny F."/>
            <person name="Miyauchi S."/>
            <person name="Thiergart T."/>
            <person name="Pickel B."/>
            <person name="Atanasova L."/>
            <person name="Karlsson M."/>
            <person name="Huettel B."/>
            <person name="Barry K.W."/>
            <person name="Haridas S."/>
            <person name="Chen C."/>
            <person name="Bauer D."/>
            <person name="Andreopoulos W."/>
            <person name="Pangilinan J."/>
            <person name="LaButti K."/>
            <person name="Riley R."/>
            <person name="Lipzen A."/>
            <person name="Clum A."/>
            <person name="Drula E."/>
            <person name="Henrissat B."/>
            <person name="Kohler A."/>
            <person name="Grigoriev I.V."/>
            <person name="Martin F.M."/>
            <person name="Hacquard S."/>
        </authorList>
    </citation>
    <scope>NUCLEOTIDE SEQUENCE</scope>
    <source>
        <strain evidence="5">MPI-CAGE-AT-0147</strain>
    </source>
</reference>
<evidence type="ECO:0000313" key="6">
    <source>
        <dbReference type="Proteomes" id="UP000738349"/>
    </source>
</evidence>
<dbReference type="SUPFAM" id="SSF51316">
    <property type="entry name" value="Mss4-like"/>
    <property type="match status" value="1"/>
</dbReference>
<evidence type="ECO:0000313" key="5">
    <source>
        <dbReference type="EMBL" id="KAH7137703.1"/>
    </source>
</evidence>
<evidence type="ECO:0000256" key="1">
    <source>
        <dbReference type="ARBA" id="ARBA00005495"/>
    </source>
</evidence>
<evidence type="ECO:0000256" key="3">
    <source>
        <dbReference type="ARBA" id="ARBA00022833"/>
    </source>
</evidence>
<sequence>PRRCFKLISGSPKTFAKRADSGNNITSYFCGDCGTTPFPDGDSFPNLKIIKAGTLDDSGILNNAKPSLEGYAPSRLKWIPAIPEASQQ</sequence>
<keyword evidence="6" id="KW-1185">Reference proteome</keyword>
<accession>A0A9P9IW26</accession>
<comment type="similarity">
    <text evidence="1">Belongs to the Gfa family.</text>
</comment>
<dbReference type="OrthoDB" id="9985472at2759"/>
<dbReference type="Gene3D" id="3.90.1590.10">
    <property type="entry name" value="glutathione-dependent formaldehyde- activating enzyme (gfa)"/>
    <property type="match status" value="1"/>
</dbReference>
<feature type="non-terminal residue" evidence="5">
    <location>
        <position position="1"/>
    </location>
</feature>
<gene>
    <name evidence="5" type="ORF">EDB81DRAFT_597337</name>
</gene>